<protein>
    <submittedName>
        <fullName evidence="2">Uncharacterized protein</fullName>
    </submittedName>
</protein>
<dbReference type="AlphaFoldDB" id="A0ABD0NAM1"/>
<organism evidence="2 3">
    <name type="scientific">Cirrhinus mrigala</name>
    <name type="common">Mrigala</name>
    <dbReference type="NCBI Taxonomy" id="683832"/>
    <lineage>
        <taxon>Eukaryota</taxon>
        <taxon>Metazoa</taxon>
        <taxon>Chordata</taxon>
        <taxon>Craniata</taxon>
        <taxon>Vertebrata</taxon>
        <taxon>Euteleostomi</taxon>
        <taxon>Actinopterygii</taxon>
        <taxon>Neopterygii</taxon>
        <taxon>Teleostei</taxon>
        <taxon>Ostariophysi</taxon>
        <taxon>Cypriniformes</taxon>
        <taxon>Cyprinidae</taxon>
        <taxon>Labeoninae</taxon>
        <taxon>Labeonini</taxon>
        <taxon>Cirrhinus</taxon>
    </lineage>
</organism>
<feature type="region of interest" description="Disordered" evidence="1">
    <location>
        <begin position="1"/>
        <end position="23"/>
    </location>
</feature>
<evidence type="ECO:0000256" key="1">
    <source>
        <dbReference type="SAM" id="MobiDB-lite"/>
    </source>
</evidence>
<dbReference type="EMBL" id="JAMKFB020000023">
    <property type="protein sequence ID" value="KAL0158276.1"/>
    <property type="molecule type" value="Genomic_DNA"/>
</dbReference>
<evidence type="ECO:0000313" key="2">
    <source>
        <dbReference type="EMBL" id="KAL0158276.1"/>
    </source>
</evidence>
<evidence type="ECO:0000313" key="3">
    <source>
        <dbReference type="Proteomes" id="UP001529510"/>
    </source>
</evidence>
<sequence>ELSHACAGAGQSHDPRGALQAHDVSSERAWLFRGAAAAPVPAGEQHGRPEPR</sequence>
<dbReference type="Proteomes" id="UP001529510">
    <property type="component" value="Unassembled WGS sequence"/>
</dbReference>
<accession>A0ABD0NAM1</accession>
<comment type="caution">
    <text evidence="2">The sequence shown here is derived from an EMBL/GenBank/DDBJ whole genome shotgun (WGS) entry which is preliminary data.</text>
</comment>
<feature type="non-terminal residue" evidence="2">
    <location>
        <position position="52"/>
    </location>
</feature>
<gene>
    <name evidence="2" type="ORF">M9458_046352</name>
</gene>
<reference evidence="2 3" key="1">
    <citation type="submission" date="2024-05" db="EMBL/GenBank/DDBJ databases">
        <title>Genome sequencing and assembly of Indian major carp, Cirrhinus mrigala (Hamilton, 1822).</title>
        <authorList>
            <person name="Mohindra V."/>
            <person name="Chowdhury L.M."/>
            <person name="Lal K."/>
            <person name="Jena J.K."/>
        </authorList>
    </citation>
    <scope>NUCLEOTIDE SEQUENCE [LARGE SCALE GENOMIC DNA]</scope>
    <source>
        <strain evidence="2">CM1030</strain>
        <tissue evidence="2">Blood</tissue>
    </source>
</reference>
<feature type="non-terminal residue" evidence="2">
    <location>
        <position position="1"/>
    </location>
</feature>
<name>A0ABD0NAM1_CIRMR</name>
<proteinExistence type="predicted"/>
<keyword evidence="3" id="KW-1185">Reference proteome</keyword>